<sequence length="154" mass="16681">MNTSKTCVLCFKTVQMAKVRRPVEGGGWKTVSTNGATMCVNPHCIGRLYSYTIRPRDTQAATAIAISGASIILSPTSQSLGPFSRMRRPLAVTNLMSQARGVQNDMDIDHTVETEEGEMEMALVVEGHVEQGLGAGSEHEHAQVMDSQGLNMEE</sequence>
<proteinExistence type="predicted"/>
<comment type="caution">
    <text evidence="2">The sequence shown here is derived from an EMBL/GenBank/DDBJ whole genome shotgun (WGS) entry which is preliminary data.</text>
</comment>
<name>A0A9P5RSF3_9FUNG</name>
<protein>
    <submittedName>
        <fullName evidence="2">Uncharacterized protein</fullName>
    </submittedName>
</protein>
<dbReference type="EMBL" id="JAAAUQ010001398">
    <property type="protein sequence ID" value="KAF9139305.1"/>
    <property type="molecule type" value="Genomic_DNA"/>
</dbReference>
<keyword evidence="3" id="KW-1185">Reference proteome</keyword>
<feature type="region of interest" description="Disordered" evidence="1">
    <location>
        <begin position="134"/>
        <end position="154"/>
    </location>
</feature>
<dbReference type="Proteomes" id="UP000748756">
    <property type="component" value="Unassembled WGS sequence"/>
</dbReference>
<reference evidence="2" key="1">
    <citation type="journal article" date="2020" name="Fungal Divers.">
        <title>Resolving the Mortierellaceae phylogeny through synthesis of multi-gene phylogenetics and phylogenomics.</title>
        <authorList>
            <person name="Vandepol N."/>
            <person name="Liber J."/>
            <person name="Desiro A."/>
            <person name="Na H."/>
            <person name="Kennedy M."/>
            <person name="Barry K."/>
            <person name="Grigoriev I.V."/>
            <person name="Miller A.N."/>
            <person name="O'Donnell K."/>
            <person name="Stajich J.E."/>
            <person name="Bonito G."/>
        </authorList>
    </citation>
    <scope>NUCLEOTIDE SEQUENCE</scope>
    <source>
        <strain evidence="2">NRRL 6426</strain>
    </source>
</reference>
<dbReference type="AlphaFoldDB" id="A0A9P5RSF3"/>
<evidence type="ECO:0000256" key="1">
    <source>
        <dbReference type="SAM" id="MobiDB-lite"/>
    </source>
</evidence>
<gene>
    <name evidence="2" type="ORF">BG015_002071</name>
</gene>
<organism evidence="2 3">
    <name type="scientific">Linnemannia schmuckeri</name>
    <dbReference type="NCBI Taxonomy" id="64567"/>
    <lineage>
        <taxon>Eukaryota</taxon>
        <taxon>Fungi</taxon>
        <taxon>Fungi incertae sedis</taxon>
        <taxon>Mucoromycota</taxon>
        <taxon>Mortierellomycotina</taxon>
        <taxon>Mortierellomycetes</taxon>
        <taxon>Mortierellales</taxon>
        <taxon>Mortierellaceae</taxon>
        <taxon>Linnemannia</taxon>
    </lineage>
</organism>
<feature type="compositionally biased region" description="Polar residues" evidence="1">
    <location>
        <begin position="145"/>
        <end position="154"/>
    </location>
</feature>
<evidence type="ECO:0000313" key="2">
    <source>
        <dbReference type="EMBL" id="KAF9139305.1"/>
    </source>
</evidence>
<accession>A0A9P5RSF3</accession>
<evidence type="ECO:0000313" key="3">
    <source>
        <dbReference type="Proteomes" id="UP000748756"/>
    </source>
</evidence>